<dbReference type="EMBL" id="BAABKO010000001">
    <property type="protein sequence ID" value="GAA4767850.1"/>
    <property type="molecule type" value="Genomic_DNA"/>
</dbReference>
<proteinExistence type="predicted"/>
<keyword evidence="1" id="KW-1133">Transmembrane helix</keyword>
<evidence type="ECO:0008006" key="4">
    <source>
        <dbReference type="Google" id="ProtNLM"/>
    </source>
</evidence>
<accession>A0ABP8ZXZ3</accession>
<feature type="transmembrane region" description="Helical" evidence="1">
    <location>
        <begin position="21"/>
        <end position="39"/>
    </location>
</feature>
<keyword evidence="3" id="KW-1185">Reference proteome</keyword>
<organism evidence="2 3">
    <name type="scientific">Microbacterium gilvum</name>
    <dbReference type="NCBI Taxonomy" id="1336204"/>
    <lineage>
        <taxon>Bacteria</taxon>
        <taxon>Bacillati</taxon>
        <taxon>Actinomycetota</taxon>
        <taxon>Actinomycetes</taxon>
        <taxon>Micrococcales</taxon>
        <taxon>Microbacteriaceae</taxon>
        <taxon>Microbacterium</taxon>
    </lineage>
</organism>
<sequence>MTIQQRLDDRYGRTRRGSTRVAWIVGGVIAAAVLAWFAWSTMAEAAGSVDYDDTGFAVHGDHEVEVTFQVTSASDAPVVCALEALDEEFGVVGWRIVELPPAQAVSASYTETVPTVAEATTGIVKSCWIP</sequence>
<keyword evidence="1" id="KW-0812">Transmembrane</keyword>
<reference evidence="3" key="1">
    <citation type="journal article" date="2019" name="Int. J. Syst. Evol. Microbiol.">
        <title>The Global Catalogue of Microorganisms (GCM) 10K type strain sequencing project: providing services to taxonomists for standard genome sequencing and annotation.</title>
        <authorList>
            <consortium name="The Broad Institute Genomics Platform"/>
            <consortium name="The Broad Institute Genome Sequencing Center for Infectious Disease"/>
            <person name="Wu L."/>
            <person name="Ma J."/>
        </authorList>
    </citation>
    <scope>NUCLEOTIDE SEQUENCE [LARGE SCALE GENOMIC DNA]</scope>
    <source>
        <strain evidence="3">JCM 18537</strain>
    </source>
</reference>
<comment type="caution">
    <text evidence="2">The sequence shown here is derived from an EMBL/GenBank/DDBJ whole genome shotgun (WGS) entry which is preliminary data.</text>
</comment>
<gene>
    <name evidence="2" type="ORF">GCM10023351_09120</name>
</gene>
<protein>
    <recommendedName>
        <fullName evidence="4">Transcriptional regulator</fullName>
    </recommendedName>
</protein>
<evidence type="ECO:0000313" key="3">
    <source>
        <dbReference type="Proteomes" id="UP001501645"/>
    </source>
</evidence>
<dbReference type="Pfam" id="PF14155">
    <property type="entry name" value="DUF4307"/>
    <property type="match status" value="1"/>
</dbReference>
<dbReference type="RefSeq" id="WP_345436402.1">
    <property type="nucleotide sequence ID" value="NZ_BAABKO010000001.1"/>
</dbReference>
<evidence type="ECO:0000256" key="1">
    <source>
        <dbReference type="SAM" id="Phobius"/>
    </source>
</evidence>
<dbReference type="Proteomes" id="UP001501645">
    <property type="component" value="Unassembled WGS sequence"/>
</dbReference>
<evidence type="ECO:0000313" key="2">
    <source>
        <dbReference type="EMBL" id="GAA4767850.1"/>
    </source>
</evidence>
<keyword evidence="1" id="KW-0472">Membrane</keyword>
<dbReference type="InterPro" id="IPR025443">
    <property type="entry name" value="DUF4307"/>
</dbReference>
<name>A0ABP8ZXZ3_9MICO</name>